<dbReference type="AlphaFoldDB" id="A0A8B7T753"/>
<protein>
    <submittedName>
        <fullName evidence="3">Uncharacterized protein LOC109395164</fullName>
    </submittedName>
</protein>
<name>A0A8B7T753_HIPAR</name>
<gene>
    <name evidence="3" type="primary">LOC109395164</name>
</gene>
<sequence length="250" mass="26294">MSFWGTECNPQHPPSSKERISGNPLRNRGSPPPWGPVLTPHLLLAGLLELHGDKACLLLAFPMDEAPGFLSTDEEPRNEGGEGAASPALPVEGAARRRGPQPTPPTAGNAASTLHASTGFPVPGRPLPPLQVLFPTSCHQEAQERAGVTPQHLGTGASDVSSACILTTGRAQRKAVTSPNLAGSWGPFSCHHCRNATAQAACHAEHRRECAEPPGGPRVWRAPRGGLQAPPTGPLLPPSVYHLHPRIPAR</sequence>
<feature type="region of interest" description="Disordered" evidence="1">
    <location>
        <begin position="1"/>
        <end position="32"/>
    </location>
</feature>
<feature type="region of interest" description="Disordered" evidence="1">
    <location>
        <begin position="69"/>
        <end position="124"/>
    </location>
</feature>
<reference evidence="3" key="1">
    <citation type="submission" date="2025-08" db="UniProtKB">
        <authorList>
            <consortium name="RefSeq"/>
        </authorList>
    </citation>
    <scope>IDENTIFICATION</scope>
    <source>
        <tissue evidence="3">Muscle</tissue>
    </source>
</reference>
<dbReference type="GeneID" id="109395164"/>
<dbReference type="Proteomes" id="UP000694851">
    <property type="component" value="Unplaced"/>
</dbReference>
<keyword evidence="2" id="KW-1185">Reference proteome</keyword>
<evidence type="ECO:0000256" key="1">
    <source>
        <dbReference type="SAM" id="MobiDB-lite"/>
    </source>
</evidence>
<evidence type="ECO:0000313" key="2">
    <source>
        <dbReference type="Proteomes" id="UP000694851"/>
    </source>
</evidence>
<dbReference type="KEGG" id="hai:109395164"/>
<dbReference type="RefSeq" id="XP_019521532.1">
    <property type="nucleotide sequence ID" value="XM_019665987.1"/>
</dbReference>
<proteinExistence type="predicted"/>
<evidence type="ECO:0000313" key="3">
    <source>
        <dbReference type="RefSeq" id="XP_019521532.1"/>
    </source>
</evidence>
<accession>A0A8B7T753</accession>
<organism evidence="2 3">
    <name type="scientific">Hipposideros armiger</name>
    <name type="common">Great Himalayan leaf-nosed bat</name>
    <dbReference type="NCBI Taxonomy" id="186990"/>
    <lineage>
        <taxon>Eukaryota</taxon>
        <taxon>Metazoa</taxon>
        <taxon>Chordata</taxon>
        <taxon>Craniata</taxon>
        <taxon>Vertebrata</taxon>
        <taxon>Euteleostomi</taxon>
        <taxon>Mammalia</taxon>
        <taxon>Eutheria</taxon>
        <taxon>Laurasiatheria</taxon>
        <taxon>Chiroptera</taxon>
        <taxon>Yinpterochiroptera</taxon>
        <taxon>Rhinolophoidea</taxon>
        <taxon>Hipposideridae</taxon>
        <taxon>Hipposideros</taxon>
    </lineage>
</organism>